<evidence type="ECO:0000313" key="5">
    <source>
        <dbReference type="Proteomes" id="UP000324632"/>
    </source>
</evidence>
<proteinExistence type="predicted"/>
<dbReference type="Pfam" id="PF07686">
    <property type="entry name" value="V-set"/>
    <property type="match status" value="1"/>
</dbReference>
<reference evidence="4 5" key="1">
    <citation type="journal article" date="2019" name="Mol. Ecol. Resour.">
        <title>Chromosome-level genome assembly of Triplophysa tibetana, a fish adapted to the harsh high-altitude environment of the Tibetan Plateau.</title>
        <authorList>
            <person name="Yang X."/>
            <person name="Liu H."/>
            <person name="Ma Z."/>
            <person name="Zou Y."/>
            <person name="Zou M."/>
            <person name="Mao Y."/>
            <person name="Li X."/>
            <person name="Wang H."/>
            <person name="Chen T."/>
            <person name="Wang W."/>
            <person name="Yang R."/>
        </authorList>
    </citation>
    <scope>NUCLEOTIDE SEQUENCE [LARGE SCALE GENOMIC DNA]</scope>
    <source>
        <strain evidence="4">TTIB1903HZAU</strain>
        <tissue evidence="4">Muscle</tissue>
    </source>
</reference>
<name>A0A5A9NQ08_9TELE</name>
<dbReference type="SMART" id="SM00409">
    <property type="entry name" value="IG"/>
    <property type="match status" value="2"/>
</dbReference>
<sequence>MFHTLLVLCFCSCLIGVFGDEVKSLSVMEGESVTLHTDLTHIQTHDVIEWRFKNIRIARIKRSFNINPTYDETEIFRDRLKMNNQTGDLTITNITSQHSGLYQLNILGRNKDTVKRFSLTVHDEVKSVSMMEGHSVTLHTDLTHIQTDDVIEWRFKDIRIARIMRSDNINPTYDETETFRDKLKMNNQTGDLTITHITSQHSGLYQLNILRGNTERDKRFSLTVNEAADVNHTEGGTHLVYIIPLSCAVGCVMIVSGLLMFFICRKHTNTRQQQQVTDQTREDEITYADPTFYKRHAQNRRGQEDDDVVHAGVVTRR</sequence>
<keyword evidence="5" id="KW-1185">Reference proteome</keyword>
<feature type="domain" description="Immunoglobulin" evidence="3">
    <location>
        <begin position="125"/>
        <end position="225"/>
    </location>
</feature>
<feature type="transmembrane region" description="Helical" evidence="1">
    <location>
        <begin position="239"/>
        <end position="264"/>
    </location>
</feature>
<dbReference type="AlphaFoldDB" id="A0A5A9NQ08"/>
<dbReference type="InterPro" id="IPR036179">
    <property type="entry name" value="Ig-like_dom_sf"/>
</dbReference>
<evidence type="ECO:0000259" key="3">
    <source>
        <dbReference type="SMART" id="SM00409"/>
    </source>
</evidence>
<keyword evidence="1" id="KW-1133">Transmembrane helix</keyword>
<feature type="chain" id="PRO_5022712276" description="Immunoglobulin domain-containing protein" evidence="2">
    <location>
        <begin position="20"/>
        <end position="317"/>
    </location>
</feature>
<keyword evidence="2" id="KW-0732">Signal</keyword>
<protein>
    <recommendedName>
        <fullName evidence="3">Immunoglobulin domain-containing protein</fullName>
    </recommendedName>
</protein>
<keyword evidence="1" id="KW-0812">Transmembrane</keyword>
<evidence type="ECO:0000313" key="4">
    <source>
        <dbReference type="EMBL" id="KAA0711800.1"/>
    </source>
</evidence>
<dbReference type="EMBL" id="SOYY01000014">
    <property type="protein sequence ID" value="KAA0711800.1"/>
    <property type="molecule type" value="Genomic_DNA"/>
</dbReference>
<organism evidence="4 5">
    <name type="scientific">Triplophysa tibetana</name>
    <dbReference type="NCBI Taxonomy" id="1572043"/>
    <lineage>
        <taxon>Eukaryota</taxon>
        <taxon>Metazoa</taxon>
        <taxon>Chordata</taxon>
        <taxon>Craniata</taxon>
        <taxon>Vertebrata</taxon>
        <taxon>Euteleostomi</taxon>
        <taxon>Actinopterygii</taxon>
        <taxon>Neopterygii</taxon>
        <taxon>Teleostei</taxon>
        <taxon>Ostariophysi</taxon>
        <taxon>Cypriniformes</taxon>
        <taxon>Nemacheilidae</taxon>
        <taxon>Triplophysa</taxon>
    </lineage>
</organism>
<feature type="signal peptide" evidence="2">
    <location>
        <begin position="1"/>
        <end position="19"/>
    </location>
</feature>
<gene>
    <name evidence="4" type="ORF">E1301_Tti019115</name>
</gene>
<evidence type="ECO:0000256" key="1">
    <source>
        <dbReference type="SAM" id="Phobius"/>
    </source>
</evidence>
<comment type="caution">
    <text evidence="4">The sequence shown here is derived from an EMBL/GenBank/DDBJ whole genome shotgun (WGS) entry which is preliminary data.</text>
</comment>
<accession>A0A5A9NQ08</accession>
<dbReference type="PANTHER" id="PTHR21063:SF4">
    <property type="entry name" value="CD48 ANTIGEN-RELATED"/>
    <property type="match status" value="1"/>
</dbReference>
<dbReference type="Gene3D" id="2.60.40.10">
    <property type="entry name" value="Immunoglobulins"/>
    <property type="match status" value="2"/>
</dbReference>
<dbReference type="SUPFAM" id="SSF48726">
    <property type="entry name" value="Immunoglobulin"/>
    <property type="match status" value="2"/>
</dbReference>
<dbReference type="InterPro" id="IPR003599">
    <property type="entry name" value="Ig_sub"/>
</dbReference>
<dbReference type="PANTHER" id="PTHR21063">
    <property type="entry name" value="LFA-3"/>
    <property type="match status" value="1"/>
</dbReference>
<keyword evidence="1" id="KW-0472">Membrane</keyword>
<dbReference type="InterPro" id="IPR013783">
    <property type="entry name" value="Ig-like_fold"/>
</dbReference>
<feature type="domain" description="Immunoglobulin" evidence="3">
    <location>
        <begin position="22"/>
        <end position="122"/>
    </location>
</feature>
<dbReference type="InterPro" id="IPR013106">
    <property type="entry name" value="Ig_V-set"/>
</dbReference>
<dbReference type="Proteomes" id="UP000324632">
    <property type="component" value="Chromosome 14"/>
</dbReference>
<evidence type="ECO:0000256" key="2">
    <source>
        <dbReference type="SAM" id="SignalP"/>
    </source>
</evidence>